<dbReference type="PROSITE" id="PS50011">
    <property type="entry name" value="PROTEIN_KINASE_DOM"/>
    <property type="match status" value="1"/>
</dbReference>
<keyword evidence="9" id="KW-1185">Reference proteome</keyword>
<dbReference type="Proteomes" id="UP000193218">
    <property type="component" value="Unassembled WGS sequence"/>
</dbReference>
<dbReference type="CDD" id="cd00180">
    <property type="entry name" value="PKc"/>
    <property type="match status" value="1"/>
</dbReference>
<dbReference type="GO" id="GO:0004674">
    <property type="term" value="F:protein serine/threonine kinase activity"/>
    <property type="evidence" value="ECO:0007669"/>
    <property type="project" value="UniProtKB-EC"/>
</dbReference>
<feature type="transmembrane region" description="Helical" evidence="6">
    <location>
        <begin position="284"/>
        <end position="305"/>
    </location>
</feature>
<keyword evidence="4 8" id="KW-0418">Kinase</keyword>
<dbReference type="PANTHER" id="PTHR43671">
    <property type="entry name" value="SERINE/THREONINE-PROTEIN KINASE NEK"/>
    <property type="match status" value="1"/>
</dbReference>
<dbReference type="GeneID" id="33553989"/>
<protein>
    <recommendedName>
        <fullName evidence="1">non-specific serine/threonine protein kinase</fullName>
        <ecNumber evidence="1">2.7.11.1</ecNumber>
    </recommendedName>
</protein>
<dbReference type="AlphaFoldDB" id="A0A1Y1U950"/>
<reference evidence="8 9" key="1">
    <citation type="submission" date="2017-03" db="EMBL/GenBank/DDBJ databases">
        <title>Widespread Adenine N6-methylation of Active Genes in Fungi.</title>
        <authorList>
            <consortium name="DOE Joint Genome Institute"/>
            <person name="Mondo S.J."/>
            <person name="Dannebaum R.O."/>
            <person name="Kuo R.C."/>
            <person name="Louie K.B."/>
            <person name="Bewick A.J."/>
            <person name="Labutti K."/>
            <person name="Haridas S."/>
            <person name="Kuo A."/>
            <person name="Salamov A."/>
            <person name="Ahrendt S.R."/>
            <person name="Lau R."/>
            <person name="Bowen B.P."/>
            <person name="Lipzen A."/>
            <person name="Sullivan W."/>
            <person name="Andreopoulos W.B."/>
            <person name="Clum A."/>
            <person name="Lindquist E."/>
            <person name="Daum C."/>
            <person name="Northen T.R."/>
            <person name="Ramamoorthy G."/>
            <person name="Schmitz R.J."/>
            <person name="Gryganskyi A."/>
            <person name="Culley D."/>
            <person name="Magnuson J."/>
            <person name="James T.Y."/>
            <person name="O'Malley M.A."/>
            <person name="Stajich J.E."/>
            <person name="Spatafora J.W."/>
            <person name="Visel A."/>
            <person name="Grigoriev I.V."/>
        </authorList>
    </citation>
    <scope>NUCLEOTIDE SEQUENCE [LARGE SCALE GENOMIC DNA]</scope>
    <source>
        <strain evidence="8 9">NRRL Y-17943</strain>
    </source>
</reference>
<dbReference type="Pfam" id="PF00069">
    <property type="entry name" value="Pkinase"/>
    <property type="match status" value="1"/>
</dbReference>
<dbReference type="Gene3D" id="1.10.510.10">
    <property type="entry name" value="Transferase(Phosphotransferase) domain 1"/>
    <property type="match status" value="1"/>
</dbReference>
<dbReference type="EMBL" id="NBSH01000018">
    <property type="protein sequence ID" value="ORX33625.1"/>
    <property type="molecule type" value="Genomic_DNA"/>
</dbReference>
<dbReference type="InterPro" id="IPR000719">
    <property type="entry name" value="Prot_kinase_dom"/>
</dbReference>
<dbReference type="RefSeq" id="XP_021867935.1">
    <property type="nucleotide sequence ID" value="XM_022012181.1"/>
</dbReference>
<name>A0A1Y1U950_9TREE</name>
<dbReference type="PANTHER" id="PTHR43671:SF13">
    <property type="entry name" value="SERINE_THREONINE-PROTEIN KINASE NEK2"/>
    <property type="match status" value="1"/>
</dbReference>
<evidence type="ECO:0000313" key="8">
    <source>
        <dbReference type="EMBL" id="ORX33625.1"/>
    </source>
</evidence>
<keyword evidence="5" id="KW-0067">ATP-binding</keyword>
<dbReference type="InParanoid" id="A0A1Y1U950"/>
<accession>A0A1Y1U950</accession>
<evidence type="ECO:0000256" key="2">
    <source>
        <dbReference type="ARBA" id="ARBA00022679"/>
    </source>
</evidence>
<keyword evidence="3" id="KW-0547">Nucleotide-binding</keyword>
<comment type="caution">
    <text evidence="8">The sequence shown here is derived from an EMBL/GenBank/DDBJ whole genome shotgun (WGS) entry which is preliminary data.</text>
</comment>
<evidence type="ECO:0000256" key="6">
    <source>
        <dbReference type="SAM" id="Phobius"/>
    </source>
</evidence>
<feature type="domain" description="Protein kinase" evidence="7">
    <location>
        <begin position="92"/>
        <end position="384"/>
    </location>
</feature>
<keyword evidence="6" id="KW-0472">Membrane</keyword>
<evidence type="ECO:0000313" key="9">
    <source>
        <dbReference type="Proteomes" id="UP000193218"/>
    </source>
</evidence>
<dbReference type="Gene3D" id="3.30.200.20">
    <property type="entry name" value="Phosphorylase Kinase, domain 1"/>
    <property type="match status" value="1"/>
</dbReference>
<evidence type="ECO:0000256" key="5">
    <source>
        <dbReference type="ARBA" id="ARBA00022840"/>
    </source>
</evidence>
<evidence type="ECO:0000259" key="7">
    <source>
        <dbReference type="PROSITE" id="PS50011"/>
    </source>
</evidence>
<keyword evidence="6" id="KW-1133">Transmembrane helix</keyword>
<keyword evidence="2" id="KW-0808">Transferase</keyword>
<dbReference type="EC" id="2.7.11.1" evidence="1"/>
<proteinExistence type="predicted"/>
<dbReference type="InterPro" id="IPR011009">
    <property type="entry name" value="Kinase-like_dom_sf"/>
</dbReference>
<organism evidence="8 9">
    <name type="scientific">Kockovaella imperatae</name>
    <dbReference type="NCBI Taxonomy" id="4999"/>
    <lineage>
        <taxon>Eukaryota</taxon>
        <taxon>Fungi</taxon>
        <taxon>Dikarya</taxon>
        <taxon>Basidiomycota</taxon>
        <taxon>Agaricomycotina</taxon>
        <taxon>Tremellomycetes</taxon>
        <taxon>Tremellales</taxon>
        <taxon>Cuniculitremaceae</taxon>
        <taxon>Kockovaella</taxon>
    </lineage>
</organism>
<dbReference type="InterPro" id="IPR008271">
    <property type="entry name" value="Ser/Thr_kinase_AS"/>
</dbReference>
<dbReference type="SUPFAM" id="SSF56112">
    <property type="entry name" value="Protein kinase-like (PK-like)"/>
    <property type="match status" value="1"/>
</dbReference>
<dbReference type="OrthoDB" id="310217at2759"/>
<keyword evidence="6" id="KW-0812">Transmembrane</keyword>
<dbReference type="GO" id="GO:0005524">
    <property type="term" value="F:ATP binding"/>
    <property type="evidence" value="ECO:0007669"/>
    <property type="project" value="UniProtKB-KW"/>
</dbReference>
<sequence>MLIAPRFGPLCIRCTVTCTGGNVKVGQTGMQLPSTGDSLLDRPPPEVQRCAFPLSGPNFPTCTDHLMSTTEQPVQVEATRANERHEIVRLEVQTVQSIARGGWSQVTLVDAKWGSGPNVVVQRLVRKRARQPVAFKHRELEVHQDLKHPNIVKVEGWWYEMAADHEAEHGENVRYLNLLLSPYCPQTLNDVKGELSERLLLLFAQQLFGALEYLHAPERSVAHRDLKAENILIRITAEAEGQGHLQMYLCDFGCAKRILPTEQNGVEVGEPKTRAPEMLRQSGFGTYTTAVDIYAAGLLLFYALLGRDLVPARPNQQEQLLEYERVFGHAKTASEIISLIESESARDARPTPSQSVLQLLADVLTPDVNARPEAQELVRRLKGL</sequence>
<dbReference type="PROSITE" id="PS00108">
    <property type="entry name" value="PROTEIN_KINASE_ST"/>
    <property type="match status" value="1"/>
</dbReference>
<evidence type="ECO:0000256" key="4">
    <source>
        <dbReference type="ARBA" id="ARBA00022777"/>
    </source>
</evidence>
<evidence type="ECO:0000256" key="3">
    <source>
        <dbReference type="ARBA" id="ARBA00022741"/>
    </source>
</evidence>
<evidence type="ECO:0000256" key="1">
    <source>
        <dbReference type="ARBA" id="ARBA00012513"/>
    </source>
</evidence>
<gene>
    <name evidence="8" type="ORF">BD324DRAFT_207114</name>
</gene>
<dbReference type="SMART" id="SM00220">
    <property type="entry name" value="S_TKc"/>
    <property type="match status" value="1"/>
</dbReference>
<dbReference type="InterPro" id="IPR050660">
    <property type="entry name" value="NEK_Ser/Thr_kinase"/>
</dbReference>
<dbReference type="STRING" id="4999.A0A1Y1U950"/>